<keyword evidence="3" id="KW-0547">Nucleotide-binding</keyword>
<name>A0A5E4N155_9HEMI</name>
<reference evidence="11 12" key="1">
    <citation type="submission" date="2019-08" db="EMBL/GenBank/DDBJ databases">
        <authorList>
            <person name="Alioto T."/>
            <person name="Alioto T."/>
            <person name="Gomez Garrido J."/>
        </authorList>
    </citation>
    <scope>NUCLEOTIDE SEQUENCE [LARGE SCALE GENOMIC DNA]</scope>
</reference>
<evidence type="ECO:0000259" key="10">
    <source>
        <dbReference type="PROSITE" id="PS50862"/>
    </source>
</evidence>
<keyword evidence="2 11" id="KW-0436">Ligase</keyword>
<keyword evidence="12" id="KW-1185">Reference proteome</keyword>
<dbReference type="GO" id="GO:0005524">
    <property type="term" value="F:ATP binding"/>
    <property type="evidence" value="ECO:0007669"/>
    <property type="project" value="UniProtKB-KW"/>
</dbReference>
<keyword evidence="5" id="KW-0648">Protein biosynthesis</keyword>
<dbReference type="Pfam" id="PF03129">
    <property type="entry name" value="HGTP_anticodon"/>
    <property type="match status" value="1"/>
</dbReference>
<dbReference type="AlphaFoldDB" id="A0A5E4N155"/>
<dbReference type="Proteomes" id="UP000325440">
    <property type="component" value="Unassembled WGS sequence"/>
</dbReference>
<dbReference type="PANTHER" id="PTHR42753">
    <property type="entry name" value="MITOCHONDRIAL RIBOSOME PROTEIN L39/PROLYL-TRNA LIGASE FAMILY MEMBER"/>
    <property type="match status" value="1"/>
</dbReference>
<dbReference type="InterPro" id="IPR006195">
    <property type="entry name" value="aa-tRNA-synth_II"/>
</dbReference>
<dbReference type="Pfam" id="PF00587">
    <property type="entry name" value="tRNA-synt_2b"/>
    <property type="match status" value="1"/>
</dbReference>
<dbReference type="Gene3D" id="3.40.50.800">
    <property type="entry name" value="Anticodon-binding domain"/>
    <property type="match status" value="1"/>
</dbReference>
<evidence type="ECO:0000256" key="8">
    <source>
        <dbReference type="ARBA" id="ARBA00047671"/>
    </source>
</evidence>
<proteinExistence type="predicted"/>
<keyword evidence="6 11" id="KW-0030">Aminoacyl-tRNA synthetase</keyword>
<evidence type="ECO:0000256" key="2">
    <source>
        <dbReference type="ARBA" id="ARBA00022598"/>
    </source>
</evidence>
<dbReference type="InterPro" id="IPR050062">
    <property type="entry name" value="Pro-tRNA_synthetase"/>
</dbReference>
<dbReference type="InterPro" id="IPR002316">
    <property type="entry name" value="Pro-tRNA-ligase_IIa"/>
</dbReference>
<dbReference type="PROSITE" id="PS50862">
    <property type="entry name" value="AA_TRNA_LIGASE_II"/>
    <property type="match status" value="1"/>
</dbReference>
<evidence type="ECO:0000256" key="7">
    <source>
        <dbReference type="ARBA" id="ARBA00029731"/>
    </source>
</evidence>
<dbReference type="InterPro" id="IPR036621">
    <property type="entry name" value="Anticodon-bd_dom_sf"/>
</dbReference>
<evidence type="ECO:0000256" key="3">
    <source>
        <dbReference type="ARBA" id="ARBA00022741"/>
    </source>
</evidence>
<comment type="catalytic activity">
    <reaction evidence="8">
        <text>tRNA(Pro) + L-proline + ATP = L-prolyl-tRNA(Pro) + AMP + diphosphate</text>
        <dbReference type="Rhea" id="RHEA:14305"/>
        <dbReference type="Rhea" id="RHEA-COMP:9700"/>
        <dbReference type="Rhea" id="RHEA-COMP:9702"/>
        <dbReference type="ChEBI" id="CHEBI:30616"/>
        <dbReference type="ChEBI" id="CHEBI:33019"/>
        <dbReference type="ChEBI" id="CHEBI:60039"/>
        <dbReference type="ChEBI" id="CHEBI:78442"/>
        <dbReference type="ChEBI" id="CHEBI:78532"/>
        <dbReference type="ChEBI" id="CHEBI:456215"/>
        <dbReference type="EC" id="6.1.1.15"/>
    </reaction>
</comment>
<evidence type="ECO:0000256" key="6">
    <source>
        <dbReference type="ARBA" id="ARBA00023146"/>
    </source>
</evidence>
<dbReference type="InterPro" id="IPR004154">
    <property type="entry name" value="Anticodon-bd"/>
</dbReference>
<evidence type="ECO:0000313" key="11">
    <source>
        <dbReference type="EMBL" id="VVC35384.1"/>
    </source>
</evidence>
<dbReference type="OrthoDB" id="10267474at2759"/>
<evidence type="ECO:0000313" key="12">
    <source>
        <dbReference type="Proteomes" id="UP000325440"/>
    </source>
</evidence>
<dbReference type="PRINTS" id="PR01046">
    <property type="entry name" value="TRNASYNTHPRO"/>
</dbReference>
<protein>
    <recommendedName>
        <fullName evidence="9">Probable proline--tRNA ligase, mitochondrial</fullName>
        <ecNumber evidence="1">6.1.1.15</ecNumber>
    </recommendedName>
    <alternativeName>
        <fullName evidence="7">Prolyl-tRNA synthetase</fullName>
    </alternativeName>
</protein>
<feature type="domain" description="Aminoacyl-transfer RNA synthetases class-II family profile" evidence="10">
    <location>
        <begin position="23"/>
        <end position="327"/>
    </location>
</feature>
<dbReference type="GO" id="GO:0004827">
    <property type="term" value="F:proline-tRNA ligase activity"/>
    <property type="evidence" value="ECO:0007669"/>
    <property type="project" value="UniProtKB-EC"/>
</dbReference>
<dbReference type="EC" id="6.1.1.15" evidence="1"/>
<dbReference type="CDD" id="cd00779">
    <property type="entry name" value="ProRS_core_prok"/>
    <property type="match status" value="1"/>
</dbReference>
<dbReference type="SUPFAM" id="SSF55681">
    <property type="entry name" value="Class II aaRS and biotin synthetases"/>
    <property type="match status" value="1"/>
</dbReference>
<evidence type="ECO:0000256" key="5">
    <source>
        <dbReference type="ARBA" id="ARBA00022917"/>
    </source>
</evidence>
<gene>
    <name evidence="11" type="ORF">CINCED_3A011208</name>
</gene>
<sequence length="433" mass="49175">MNSLKSIFRPIKPTNINISFKPDELISNSQKLMLELGLIRQSANGLYHILPFAQRSIDKLISIINKNMMEIGAQKITMPILIQSKLWKTTNRLSKNLEDLYILKDRKSKEFLLSPTHEEVVTNLFSSDPTTYRQLPLMLYQIGTKFRDEIRPKLGIIRSKEFLMKDLYSFDRDQESAIISYNKVCQAYEKIFDHIGVKYIKVDGSSGMMGGSQSHEFHYPAEVGDDTLFQCKNCGFGINKEISPELVKCPKCSSVDIKCTKAIEVGHTFLLGTFYSEAMCAKYSDLDGTLKPPYMGSYGLGVSRIIGASVECLSTQNIIQWPRSLSPFTVCIIPAKEGSIEENVSQNNLSGLYNNLIEIFGDDIIVDDRTHMTIGKRFIEAKKLGFPFVVVMGKKINENPSLYELYDSSSKKSDYYELNNLINFLKKQCLEQI</sequence>
<dbReference type="Gene3D" id="3.30.930.10">
    <property type="entry name" value="Bira Bifunctional Protein, Domain 2"/>
    <property type="match status" value="1"/>
</dbReference>
<evidence type="ECO:0000256" key="4">
    <source>
        <dbReference type="ARBA" id="ARBA00022840"/>
    </source>
</evidence>
<dbReference type="InterPro" id="IPR002314">
    <property type="entry name" value="aa-tRNA-synt_IIb"/>
</dbReference>
<dbReference type="GO" id="GO:0005739">
    <property type="term" value="C:mitochondrion"/>
    <property type="evidence" value="ECO:0007669"/>
    <property type="project" value="TreeGrafter"/>
</dbReference>
<keyword evidence="4" id="KW-0067">ATP-binding</keyword>
<dbReference type="PANTHER" id="PTHR42753:SF10">
    <property type="entry name" value="PROLINE--TRNA LIGASE, MITOCHONDRIAL-RELATED"/>
    <property type="match status" value="1"/>
</dbReference>
<dbReference type="GO" id="GO:0006433">
    <property type="term" value="P:prolyl-tRNA aminoacylation"/>
    <property type="evidence" value="ECO:0007669"/>
    <property type="project" value="InterPro"/>
</dbReference>
<dbReference type="EMBL" id="CABPRJ010001426">
    <property type="protein sequence ID" value="VVC35384.1"/>
    <property type="molecule type" value="Genomic_DNA"/>
</dbReference>
<evidence type="ECO:0000256" key="9">
    <source>
        <dbReference type="ARBA" id="ARBA00071545"/>
    </source>
</evidence>
<organism evidence="11 12">
    <name type="scientific">Cinara cedri</name>
    <dbReference type="NCBI Taxonomy" id="506608"/>
    <lineage>
        <taxon>Eukaryota</taxon>
        <taxon>Metazoa</taxon>
        <taxon>Ecdysozoa</taxon>
        <taxon>Arthropoda</taxon>
        <taxon>Hexapoda</taxon>
        <taxon>Insecta</taxon>
        <taxon>Pterygota</taxon>
        <taxon>Neoptera</taxon>
        <taxon>Paraneoptera</taxon>
        <taxon>Hemiptera</taxon>
        <taxon>Sternorrhyncha</taxon>
        <taxon>Aphidomorpha</taxon>
        <taxon>Aphidoidea</taxon>
        <taxon>Aphididae</taxon>
        <taxon>Lachninae</taxon>
        <taxon>Cinara</taxon>
    </lineage>
</organism>
<dbReference type="SUPFAM" id="SSF52954">
    <property type="entry name" value="Class II aaRS ABD-related"/>
    <property type="match status" value="1"/>
</dbReference>
<dbReference type="InterPro" id="IPR033730">
    <property type="entry name" value="ProRS_core_prok"/>
</dbReference>
<dbReference type="InterPro" id="IPR045864">
    <property type="entry name" value="aa-tRNA-synth_II/BPL/LPL"/>
</dbReference>
<accession>A0A5E4N155</accession>
<dbReference type="FunFam" id="3.30.930.10:FF:000042">
    <property type="entry name" value="probable proline--tRNA ligase, mitochondrial"/>
    <property type="match status" value="1"/>
</dbReference>
<evidence type="ECO:0000256" key="1">
    <source>
        <dbReference type="ARBA" id="ARBA00012831"/>
    </source>
</evidence>